<evidence type="ECO:0000256" key="1">
    <source>
        <dbReference type="ARBA" id="ARBA00022649"/>
    </source>
</evidence>
<dbReference type="InterPro" id="IPR035093">
    <property type="entry name" value="RelE/ParE_toxin_dom_sf"/>
</dbReference>
<evidence type="ECO:0000313" key="2">
    <source>
        <dbReference type="EMBL" id="QOW09465.1"/>
    </source>
</evidence>
<reference evidence="2 3" key="1">
    <citation type="submission" date="2019-05" db="EMBL/GenBank/DDBJ databases">
        <title>Chryseobacterium sp. isolated from King George Island, maritime Antarctica.</title>
        <authorList>
            <person name="Peng X."/>
        </authorList>
    </citation>
    <scope>NUCLEOTIDE SEQUENCE [LARGE SCALE GENOMIC DNA]</scope>
    <source>
        <strain evidence="2 3">7-3A</strain>
    </source>
</reference>
<dbReference type="Proteomes" id="UP000594195">
    <property type="component" value="Chromosome"/>
</dbReference>
<accession>A0A7M2Y775</accession>
<protein>
    <submittedName>
        <fullName evidence="2">Type II toxin-antitoxin system RelE/ParE family toxin</fullName>
    </submittedName>
</protein>
<dbReference type="Pfam" id="PF05016">
    <property type="entry name" value="ParE_toxin"/>
    <property type="match status" value="1"/>
</dbReference>
<proteinExistence type="predicted"/>
<dbReference type="EMBL" id="CP040442">
    <property type="protein sequence ID" value="QOW09465.1"/>
    <property type="molecule type" value="Genomic_DNA"/>
</dbReference>
<dbReference type="KEGG" id="kfa:Q73A0000_03335"/>
<keyword evidence="1" id="KW-1277">Toxin-antitoxin system</keyword>
<sequence>MQFVNYLIENRPRVYDDILEAVDYFFSINPQLAADFLDRIEEAKQSILNTPKGFVVKYSEVRTILLKHFDYHIYYIIEENKIVILAILHAHIGDEKISEI</sequence>
<keyword evidence="3" id="KW-1185">Reference proteome</keyword>
<dbReference type="Gene3D" id="3.30.2310.20">
    <property type="entry name" value="RelE-like"/>
    <property type="match status" value="1"/>
</dbReference>
<organism evidence="2 3">
    <name type="scientific">Kaistella flava</name>
    <name type="common">ex Peng et al. 2021</name>
    <dbReference type="NCBI Taxonomy" id="2038776"/>
    <lineage>
        <taxon>Bacteria</taxon>
        <taxon>Pseudomonadati</taxon>
        <taxon>Bacteroidota</taxon>
        <taxon>Flavobacteriia</taxon>
        <taxon>Flavobacteriales</taxon>
        <taxon>Weeksellaceae</taxon>
        <taxon>Chryseobacterium group</taxon>
        <taxon>Kaistella</taxon>
    </lineage>
</organism>
<dbReference type="InterPro" id="IPR007712">
    <property type="entry name" value="RelE/ParE_toxin"/>
</dbReference>
<dbReference type="AlphaFoldDB" id="A0A7M2Y775"/>
<name>A0A7M2Y775_9FLAO</name>
<evidence type="ECO:0000313" key="3">
    <source>
        <dbReference type="Proteomes" id="UP000594195"/>
    </source>
</evidence>
<gene>
    <name evidence="2" type="ORF">Q73A0000_03335</name>
</gene>